<dbReference type="InterPro" id="IPR011009">
    <property type="entry name" value="Kinase-like_dom_sf"/>
</dbReference>
<dbReference type="SMART" id="SM00220">
    <property type="entry name" value="S_TKc"/>
    <property type="match status" value="1"/>
</dbReference>
<organism evidence="3 4">
    <name type="scientific">Hericium alpestre</name>
    <dbReference type="NCBI Taxonomy" id="135208"/>
    <lineage>
        <taxon>Eukaryota</taxon>
        <taxon>Fungi</taxon>
        <taxon>Dikarya</taxon>
        <taxon>Basidiomycota</taxon>
        <taxon>Agaricomycotina</taxon>
        <taxon>Agaricomycetes</taxon>
        <taxon>Russulales</taxon>
        <taxon>Hericiaceae</taxon>
        <taxon>Hericium</taxon>
    </lineage>
</organism>
<evidence type="ECO:0000313" key="3">
    <source>
        <dbReference type="EMBL" id="TFY78249.1"/>
    </source>
</evidence>
<dbReference type="Pfam" id="PF17667">
    <property type="entry name" value="Pkinase_fungal"/>
    <property type="match status" value="2"/>
</dbReference>
<dbReference type="GO" id="GO:0004672">
    <property type="term" value="F:protein kinase activity"/>
    <property type="evidence" value="ECO:0007669"/>
    <property type="project" value="InterPro"/>
</dbReference>
<evidence type="ECO:0000313" key="4">
    <source>
        <dbReference type="Proteomes" id="UP000298061"/>
    </source>
</evidence>
<dbReference type="STRING" id="135208.A0A4Y9ZXL8"/>
<evidence type="ECO:0000259" key="2">
    <source>
        <dbReference type="PROSITE" id="PS50011"/>
    </source>
</evidence>
<dbReference type="PANTHER" id="PTHR38248:SF2">
    <property type="entry name" value="FUNK1 11"/>
    <property type="match status" value="1"/>
</dbReference>
<gene>
    <name evidence="3" type="ORF">EWM64_g5760</name>
</gene>
<keyword evidence="4" id="KW-1185">Reference proteome</keyword>
<dbReference type="InterPro" id="IPR000719">
    <property type="entry name" value="Prot_kinase_dom"/>
</dbReference>
<feature type="compositionally biased region" description="Basic and acidic residues" evidence="1">
    <location>
        <begin position="239"/>
        <end position="249"/>
    </location>
</feature>
<sequence>MPPRKTNTPVTPSRTKPPLPKYVLPCQGPSIFPPLPDTLGPTPIKSGLSTTDACVFVKNIVYPQLKDDINRSMQGLIDVKEFVKAVWGFDEADLQWDKWTFEPPAKLQDEFKVPDEKARYKPFCDMLDNAFEQWRKVLGVTRKRTVQLVPNPDKKRLRGYTGWWGEKNQRNPDVFGEAMAGLAEHEISTVAGLVTWHGMPIVGEFKKWLIAQLKPKLKPPVSAPELPTQAIASSIGAKRRLEVTTDGRPGKRQKSGHNPQLLATVQDEDEDAEKATTPPGSEVFHLEAETKLTPITKDQIQLAGYANEIFAAVGNRRYVTGLFVRGDKVSLWYYDRIGVVRTKEFSILDETDSKLVVLIAVAMSVCDRNHLGFEPLLRPPTEIVNPSTVKDNVLHLRAKHTVDGSGVQVHHDVSFQVLGEQAIYIQYGVIGRGTVVYSVAPKDTGSLKLPKGKFIAKLSWPVKTRVAEDVLIREIRSMIGPTWSKHIPELLCSMTLDGDALGLPRSLMHSLDDTSEERVLRILIAHRAEGLEKARSLEEFKAIFLQIVRCHRVVFVRANILHRDLSVNNLLFTRDNDNKPLGLLNDWDLGKRCKTDQTPETPSARHRTGTAPFMALDLLKEDPPRHLYRHDLESFIYILIFCAVHMNLDGTEEDRHKLFYKWTEGAWEDIFSHKDGLFSKLTNLKPLLDAIRPAFKPLRKQWILPLFRLLVKVLGLKAERDGNEVLSEYNSDSDETGSSSQQAEEDAWTETRGGLMTFENFMTTIGEDPIIPELAADS</sequence>
<proteinExistence type="predicted"/>
<dbReference type="AlphaFoldDB" id="A0A4Y9ZXL8"/>
<accession>A0A4Y9ZXL8</accession>
<comment type="caution">
    <text evidence="3">The sequence shown here is derived from an EMBL/GenBank/DDBJ whole genome shotgun (WGS) entry which is preliminary data.</text>
</comment>
<dbReference type="PROSITE" id="PS50011">
    <property type="entry name" value="PROTEIN_KINASE_DOM"/>
    <property type="match status" value="1"/>
</dbReference>
<dbReference type="InterPro" id="IPR008266">
    <property type="entry name" value="Tyr_kinase_AS"/>
</dbReference>
<dbReference type="Gene3D" id="1.10.510.10">
    <property type="entry name" value="Transferase(Phosphotransferase) domain 1"/>
    <property type="match status" value="1"/>
</dbReference>
<dbReference type="SUPFAM" id="SSF56112">
    <property type="entry name" value="Protein kinase-like (PK-like)"/>
    <property type="match status" value="1"/>
</dbReference>
<name>A0A4Y9ZXL8_9AGAM</name>
<reference evidence="3 4" key="1">
    <citation type="submission" date="2019-02" db="EMBL/GenBank/DDBJ databases">
        <title>Genome sequencing of the rare red list fungi Hericium alpestre (H. flagellum).</title>
        <authorList>
            <person name="Buettner E."/>
            <person name="Kellner H."/>
        </authorList>
    </citation>
    <scope>NUCLEOTIDE SEQUENCE [LARGE SCALE GENOMIC DNA]</scope>
    <source>
        <strain evidence="3 4">DSM 108284</strain>
    </source>
</reference>
<dbReference type="GO" id="GO:0005524">
    <property type="term" value="F:ATP binding"/>
    <property type="evidence" value="ECO:0007669"/>
    <property type="project" value="InterPro"/>
</dbReference>
<protein>
    <recommendedName>
        <fullName evidence="2">Protein kinase domain-containing protein</fullName>
    </recommendedName>
</protein>
<dbReference type="OrthoDB" id="5569250at2759"/>
<feature type="domain" description="Protein kinase" evidence="2">
    <location>
        <begin position="424"/>
        <end position="707"/>
    </location>
</feature>
<dbReference type="InterPro" id="IPR040976">
    <property type="entry name" value="Pkinase_fungal"/>
</dbReference>
<dbReference type="EMBL" id="SFCI01000719">
    <property type="protein sequence ID" value="TFY78249.1"/>
    <property type="molecule type" value="Genomic_DNA"/>
</dbReference>
<evidence type="ECO:0000256" key="1">
    <source>
        <dbReference type="SAM" id="MobiDB-lite"/>
    </source>
</evidence>
<dbReference type="PANTHER" id="PTHR38248">
    <property type="entry name" value="FUNK1 6"/>
    <property type="match status" value="1"/>
</dbReference>
<feature type="region of interest" description="Disordered" evidence="1">
    <location>
        <begin position="237"/>
        <end position="279"/>
    </location>
</feature>
<dbReference type="PROSITE" id="PS00109">
    <property type="entry name" value="PROTEIN_KINASE_TYR"/>
    <property type="match status" value="1"/>
</dbReference>
<dbReference type="Proteomes" id="UP000298061">
    <property type="component" value="Unassembled WGS sequence"/>
</dbReference>
<feature type="region of interest" description="Disordered" evidence="1">
    <location>
        <begin position="727"/>
        <end position="749"/>
    </location>
</feature>